<keyword evidence="3" id="KW-1185">Reference proteome</keyword>
<dbReference type="EMBL" id="JBEFKJ010000047">
    <property type="protein sequence ID" value="KAL2036904.1"/>
    <property type="molecule type" value="Genomic_DNA"/>
</dbReference>
<protein>
    <submittedName>
        <fullName evidence="2">Uncharacterized protein</fullName>
    </submittedName>
</protein>
<accession>A0ABR3ZWK7</accession>
<evidence type="ECO:0000313" key="3">
    <source>
        <dbReference type="Proteomes" id="UP001590950"/>
    </source>
</evidence>
<proteinExistence type="predicted"/>
<reference evidence="2 3" key="1">
    <citation type="submission" date="2024-09" db="EMBL/GenBank/DDBJ databases">
        <title>Rethinking Asexuality: The Enigmatic Case of Functional Sexual Genes in Lepraria (Stereocaulaceae).</title>
        <authorList>
            <person name="Doellman M."/>
            <person name="Sun Y."/>
            <person name="Barcenas-Pena A."/>
            <person name="Lumbsch H.T."/>
            <person name="Grewe F."/>
        </authorList>
    </citation>
    <scope>NUCLEOTIDE SEQUENCE [LARGE SCALE GENOMIC DNA]</scope>
    <source>
        <strain evidence="2 3">Mercado 3170</strain>
    </source>
</reference>
<gene>
    <name evidence="2" type="ORF">N7G274_010329</name>
</gene>
<comment type="caution">
    <text evidence="2">The sequence shown here is derived from an EMBL/GenBank/DDBJ whole genome shotgun (WGS) entry which is preliminary data.</text>
</comment>
<name>A0ABR3ZWK7_9LECA</name>
<sequence length="148" mass="16405">MHSLFGSTDSCVHCHPLHPFFETLQIKSSRESSRYTSTSLLTTHSWYSTFLFADIAEICAVEKDTPGINAGIGRPNSSKHATTLKHPGAIKEQRPRTIGSQEIAVRSSLLLFPPTRHGEPVLTLFTQQYAANIQADGSRLSFHKARRA</sequence>
<feature type="region of interest" description="Disordered" evidence="1">
    <location>
        <begin position="70"/>
        <end position="94"/>
    </location>
</feature>
<evidence type="ECO:0000256" key="1">
    <source>
        <dbReference type="SAM" id="MobiDB-lite"/>
    </source>
</evidence>
<evidence type="ECO:0000313" key="2">
    <source>
        <dbReference type="EMBL" id="KAL2036904.1"/>
    </source>
</evidence>
<organism evidence="2 3">
    <name type="scientific">Stereocaulon virgatum</name>
    <dbReference type="NCBI Taxonomy" id="373712"/>
    <lineage>
        <taxon>Eukaryota</taxon>
        <taxon>Fungi</taxon>
        <taxon>Dikarya</taxon>
        <taxon>Ascomycota</taxon>
        <taxon>Pezizomycotina</taxon>
        <taxon>Lecanoromycetes</taxon>
        <taxon>OSLEUM clade</taxon>
        <taxon>Lecanoromycetidae</taxon>
        <taxon>Lecanorales</taxon>
        <taxon>Lecanorineae</taxon>
        <taxon>Stereocaulaceae</taxon>
        <taxon>Stereocaulon</taxon>
    </lineage>
</organism>
<dbReference type="Proteomes" id="UP001590950">
    <property type="component" value="Unassembled WGS sequence"/>
</dbReference>